<accession>A0A226GLR1</accession>
<evidence type="ECO:0000313" key="1">
    <source>
        <dbReference type="EMBL" id="OXA82972.1"/>
    </source>
</evidence>
<name>A0A226GLR1_9FLAO</name>
<evidence type="ECO:0000313" key="2">
    <source>
        <dbReference type="Proteomes" id="UP000198345"/>
    </source>
</evidence>
<comment type="caution">
    <text evidence="1">The sequence shown here is derived from an EMBL/GenBank/DDBJ whole genome shotgun (WGS) entry which is preliminary data.</text>
</comment>
<sequence length="147" mass="17448">MKYFKLFKSVKIIKGFNRSLIFDSTKNLIRFIPNDLFDLLNAEAGFNISKQKADSTEKNKITIDDYLNFLISNNFGFYCNSLCEFRSFEYKVEDFNLPFDLSYLIIDLSDDSIFDINILKQIIDCRIMYLEIRFCHDVTISYFEDIL</sequence>
<protein>
    <submittedName>
        <fullName evidence="1">Uncharacterized protein</fullName>
    </submittedName>
</protein>
<dbReference type="OrthoDB" id="1073749at2"/>
<dbReference type="AlphaFoldDB" id="A0A226GLR1"/>
<dbReference type="Proteomes" id="UP000198345">
    <property type="component" value="Unassembled WGS sequence"/>
</dbReference>
<organism evidence="1 2">
    <name type="scientific">Flavobacterium hercynium</name>
    <dbReference type="NCBI Taxonomy" id="387094"/>
    <lineage>
        <taxon>Bacteria</taxon>
        <taxon>Pseudomonadati</taxon>
        <taxon>Bacteroidota</taxon>
        <taxon>Flavobacteriia</taxon>
        <taxon>Flavobacteriales</taxon>
        <taxon>Flavobacteriaceae</taxon>
        <taxon>Flavobacterium</taxon>
    </lineage>
</organism>
<gene>
    <name evidence="1" type="ORF">B0A66_22670</name>
</gene>
<proteinExistence type="predicted"/>
<keyword evidence="2" id="KW-1185">Reference proteome</keyword>
<reference evidence="1 2" key="1">
    <citation type="submission" date="2016-11" db="EMBL/GenBank/DDBJ databases">
        <title>Whole genomes of Flavobacteriaceae.</title>
        <authorList>
            <person name="Stine C."/>
            <person name="Li C."/>
            <person name="Tadesse D."/>
        </authorList>
    </citation>
    <scope>NUCLEOTIDE SEQUENCE [LARGE SCALE GENOMIC DNA]</scope>
    <source>
        <strain evidence="1 2">DSM 18292</strain>
    </source>
</reference>
<dbReference type="RefSeq" id="WP_089052111.1">
    <property type="nucleotide sequence ID" value="NZ_MUGW01000097.1"/>
</dbReference>
<dbReference type="EMBL" id="MUGW01000097">
    <property type="protein sequence ID" value="OXA82972.1"/>
    <property type="molecule type" value="Genomic_DNA"/>
</dbReference>